<gene>
    <name evidence="2" type="ORF">EDD39_1083</name>
</gene>
<evidence type="ECO:0000313" key="2">
    <source>
        <dbReference type="EMBL" id="ROR42948.1"/>
    </source>
</evidence>
<proteinExistence type="predicted"/>
<organism evidence="2 3">
    <name type="scientific">Kitasatospora cineracea</name>
    <dbReference type="NCBI Taxonomy" id="88074"/>
    <lineage>
        <taxon>Bacteria</taxon>
        <taxon>Bacillati</taxon>
        <taxon>Actinomycetota</taxon>
        <taxon>Actinomycetes</taxon>
        <taxon>Kitasatosporales</taxon>
        <taxon>Streptomycetaceae</taxon>
        <taxon>Kitasatospora</taxon>
    </lineage>
</organism>
<dbReference type="AlphaFoldDB" id="A0A8G1XBH5"/>
<feature type="transmembrane region" description="Helical" evidence="1">
    <location>
        <begin position="58"/>
        <end position="75"/>
    </location>
</feature>
<comment type="caution">
    <text evidence="2">The sequence shown here is derived from an EMBL/GenBank/DDBJ whole genome shotgun (WGS) entry which is preliminary data.</text>
</comment>
<evidence type="ECO:0000313" key="3">
    <source>
        <dbReference type="Proteomes" id="UP000267408"/>
    </source>
</evidence>
<accession>A0A8G1XBH5</accession>
<dbReference type="EMBL" id="RJVJ01000001">
    <property type="protein sequence ID" value="ROR42948.1"/>
    <property type="molecule type" value="Genomic_DNA"/>
</dbReference>
<dbReference type="Proteomes" id="UP000267408">
    <property type="component" value="Unassembled WGS sequence"/>
</dbReference>
<keyword evidence="1" id="KW-0472">Membrane</keyword>
<keyword evidence="1" id="KW-0812">Transmembrane</keyword>
<reference evidence="2 3" key="1">
    <citation type="submission" date="2018-11" db="EMBL/GenBank/DDBJ databases">
        <title>Sequencing the genomes of 1000 actinobacteria strains.</title>
        <authorList>
            <person name="Klenk H.-P."/>
        </authorList>
    </citation>
    <scope>NUCLEOTIDE SEQUENCE [LARGE SCALE GENOMIC DNA]</scope>
    <source>
        <strain evidence="2 3">DSM 44780</strain>
    </source>
</reference>
<keyword evidence="1" id="KW-1133">Transmembrane helix</keyword>
<evidence type="ECO:0000256" key="1">
    <source>
        <dbReference type="SAM" id="Phobius"/>
    </source>
</evidence>
<feature type="transmembrane region" description="Helical" evidence="1">
    <location>
        <begin position="31"/>
        <end position="52"/>
    </location>
</feature>
<sequence length="80" mass="8636">MSIITRGPEKDHDRSAEPVVRGRIVRAIQQVSTADGLSAVVLGALVCGTVGSFTAKEVMLLTAEVSLFVIVGEWWRARRA</sequence>
<name>A0A8G1XBH5_9ACTN</name>
<protein>
    <submittedName>
        <fullName evidence="2">Uncharacterized protein</fullName>
    </submittedName>
</protein>